<evidence type="ECO:0000256" key="1">
    <source>
        <dbReference type="SAM" id="MobiDB-lite"/>
    </source>
</evidence>
<feature type="region of interest" description="Disordered" evidence="1">
    <location>
        <begin position="186"/>
        <end position="264"/>
    </location>
</feature>
<accession>A0ABX2ILF9</accession>
<evidence type="ECO:0000313" key="3">
    <source>
        <dbReference type="EMBL" id="NSX53689.1"/>
    </source>
</evidence>
<dbReference type="SUPFAM" id="SSF49879">
    <property type="entry name" value="SMAD/FHA domain"/>
    <property type="match status" value="1"/>
</dbReference>
<dbReference type="SMART" id="SM00240">
    <property type="entry name" value="FHA"/>
    <property type="match status" value="1"/>
</dbReference>
<evidence type="ECO:0000259" key="2">
    <source>
        <dbReference type="PROSITE" id="PS50006"/>
    </source>
</evidence>
<reference evidence="3 4" key="1">
    <citation type="submission" date="2020-06" db="EMBL/GenBank/DDBJ databases">
        <title>Sulfitobacter algicola sp. nov., isolated from green algae.</title>
        <authorList>
            <person name="Wang C."/>
        </authorList>
    </citation>
    <scope>NUCLEOTIDE SEQUENCE [LARGE SCALE GENOMIC DNA]</scope>
    <source>
        <strain evidence="3 4">1151</strain>
    </source>
</reference>
<evidence type="ECO:0000313" key="4">
    <source>
        <dbReference type="Proteomes" id="UP000777935"/>
    </source>
</evidence>
<comment type="caution">
    <text evidence="3">The sequence shown here is derived from an EMBL/GenBank/DDBJ whole genome shotgun (WGS) entry which is preliminary data.</text>
</comment>
<dbReference type="Proteomes" id="UP000777935">
    <property type="component" value="Unassembled WGS sequence"/>
</dbReference>
<dbReference type="InterPro" id="IPR046883">
    <property type="entry name" value="T6SS_FHA_C"/>
</dbReference>
<dbReference type="EMBL" id="JABUFE010000001">
    <property type="protein sequence ID" value="NSX53689.1"/>
    <property type="molecule type" value="Genomic_DNA"/>
</dbReference>
<sequence>MSLLLRFQNSGALPGGQSSVEMMGGTLTIGRGEENDLVLPDPDRTLSKRHCVLEKRNGDYVILDISTNGTFLNYGSERLDDIPTPLNNGDVILVGTFELVVEISNGATAAPEFNAPLPPMDDVPVSPGPTKDALPNHNPISALDDVGDTGADFLDDLLGGPVDPDPHHSLPASQDGMMLDDPFATPLAPIGLSDGTSAPDHSAASQDYFSAPHSTMPTIPDNWEDSLLTPATQTSPTTNASVDNAPLGAASKPVTQSQPDMPPHVHDAALRAFLDAAGAGHIDIPAAEIEQTMARMGRVMAAMITGMRDILMTRASIKSEMRMDRTMINAGGNNPLKFSVSAEQAIESMIRPSVSGYLDADTATAEALNDIKAHEVATMSGMEAALKDLLMRLGPDQLSARIEASSTLGNLLGGKKARYWEAYEKTYAQIARQTEDDFQSAFGKEFARAYEEQLKKL</sequence>
<protein>
    <submittedName>
        <fullName evidence="3">Type VI secretion system-associated FHA domain protein TagH</fullName>
    </submittedName>
</protein>
<dbReference type="RefSeq" id="WP_174134913.1">
    <property type="nucleotide sequence ID" value="NZ_JABUFE010000001.1"/>
</dbReference>
<dbReference type="Gene3D" id="2.60.200.20">
    <property type="match status" value="1"/>
</dbReference>
<proteinExistence type="predicted"/>
<gene>
    <name evidence="3" type="primary">tagH</name>
    <name evidence="3" type="ORF">HRQ87_02640</name>
</gene>
<dbReference type="Pfam" id="PF20232">
    <property type="entry name" value="T6SS_FHA_C"/>
    <property type="match status" value="1"/>
</dbReference>
<dbReference type="Pfam" id="PF00498">
    <property type="entry name" value="FHA"/>
    <property type="match status" value="1"/>
</dbReference>
<dbReference type="PROSITE" id="PS50006">
    <property type="entry name" value="FHA_DOMAIN"/>
    <property type="match status" value="1"/>
</dbReference>
<feature type="compositionally biased region" description="Polar residues" evidence="1">
    <location>
        <begin position="229"/>
        <end position="242"/>
    </location>
</feature>
<dbReference type="NCBIfam" id="TIGR03354">
    <property type="entry name" value="VI_FHA"/>
    <property type="match status" value="1"/>
</dbReference>
<feature type="compositionally biased region" description="Polar residues" evidence="1">
    <location>
        <begin position="203"/>
        <end position="217"/>
    </location>
</feature>
<keyword evidence="4" id="KW-1185">Reference proteome</keyword>
<feature type="domain" description="FHA" evidence="2">
    <location>
        <begin position="27"/>
        <end position="73"/>
    </location>
</feature>
<dbReference type="InterPro" id="IPR000253">
    <property type="entry name" value="FHA_dom"/>
</dbReference>
<dbReference type="InterPro" id="IPR008984">
    <property type="entry name" value="SMAD_FHA_dom_sf"/>
</dbReference>
<name>A0ABX2ILF9_9RHOB</name>
<organism evidence="3 4">
    <name type="scientific">Parasulfitobacter algicola</name>
    <dbReference type="NCBI Taxonomy" id="2614809"/>
    <lineage>
        <taxon>Bacteria</taxon>
        <taxon>Pseudomonadati</taxon>
        <taxon>Pseudomonadota</taxon>
        <taxon>Alphaproteobacteria</taxon>
        <taxon>Rhodobacterales</taxon>
        <taxon>Roseobacteraceae</taxon>
        <taxon>Parasulfitobacter</taxon>
    </lineage>
</organism>
<dbReference type="CDD" id="cd00060">
    <property type="entry name" value="FHA"/>
    <property type="match status" value="1"/>
</dbReference>
<dbReference type="InterPro" id="IPR017735">
    <property type="entry name" value="T6SS_FHA"/>
</dbReference>